<keyword evidence="4" id="KW-0336">GPI-anchor</keyword>
<evidence type="ECO:0000256" key="2">
    <source>
        <dbReference type="ARBA" id="ARBA00009748"/>
    </source>
</evidence>
<feature type="chain" id="PRO_5015655514" evidence="10">
    <location>
        <begin position="24"/>
        <end position="229"/>
    </location>
</feature>
<dbReference type="CDD" id="cd00010">
    <property type="entry name" value="AAI_LTSS"/>
    <property type="match status" value="1"/>
</dbReference>
<keyword evidence="4" id="KW-0472">Membrane</keyword>
<dbReference type="Pfam" id="PF14368">
    <property type="entry name" value="LTP_2"/>
    <property type="match status" value="1"/>
</dbReference>
<evidence type="ECO:0000256" key="7">
    <source>
        <dbReference type="ARBA" id="ARBA00023180"/>
    </source>
</evidence>
<dbReference type="Proteomes" id="UP000245207">
    <property type="component" value="Unassembled WGS sequence"/>
</dbReference>
<evidence type="ECO:0000256" key="6">
    <source>
        <dbReference type="ARBA" id="ARBA00023157"/>
    </source>
</evidence>
<evidence type="ECO:0000256" key="4">
    <source>
        <dbReference type="ARBA" id="ARBA00022622"/>
    </source>
</evidence>
<keyword evidence="7" id="KW-0325">Glycoprotein</keyword>
<sequence length="229" mass="23429">MVFRCLVLSLAVAMCALVVPVYSQINNPCSPPMITSFPPCLNLLTNSTTNSSTTPTSDCCNFFKTLMSNGTDCLCLIVRSVPFQIPFNQSLVLSLPPVCGMPGVPLQCKAAAAAPSSPTGPAPAPGNSSTVPGALPPALAPESNSTPTLTPPLPPESNTTPTLTPPPPPEANTTPNLTPPSTGVGSGVPSTNSGSHPTLTPSAAASTYDNLLFILVASEATFMAYLMLF</sequence>
<evidence type="ECO:0000256" key="9">
    <source>
        <dbReference type="SAM" id="MobiDB-lite"/>
    </source>
</evidence>
<dbReference type="InterPro" id="IPR043325">
    <property type="entry name" value="LTSS"/>
</dbReference>
<evidence type="ECO:0000313" key="13">
    <source>
        <dbReference type="Proteomes" id="UP000245207"/>
    </source>
</evidence>
<comment type="caution">
    <text evidence="12">The sequence shown here is derived from an EMBL/GenBank/DDBJ whole genome shotgun (WGS) entry which is preliminary data.</text>
</comment>
<name>A0A2U1ML17_ARTAN</name>
<dbReference type="OrthoDB" id="1914452at2759"/>
<proteinExistence type="inferred from homology"/>
<feature type="compositionally biased region" description="Polar residues" evidence="9">
    <location>
        <begin position="188"/>
        <end position="198"/>
    </location>
</feature>
<dbReference type="GO" id="GO:0005886">
    <property type="term" value="C:plasma membrane"/>
    <property type="evidence" value="ECO:0007669"/>
    <property type="project" value="UniProtKB-SubCell"/>
</dbReference>
<gene>
    <name evidence="12" type="ORF">CTI12_AA368670</name>
</gene>
<dbReference type="AlphaFoldDB" id="A0A2U1ML17"/>
<dbReference type="PANTHER" id="PTHR33044">
    <property type="entry name" value="BIFUNCTIONAL INHIBITOR/LIPID-TRANSFER PROTEIN/SEED STORAGE 2S ALBUMIN SUPERFAMILY PROTEIN-RELATED"/>
    <property type="match status" value="1"/>
</dbReference>
<feature type="region of interest" description="Disordered" evidence="9">
    <location>
        <begin position="112"/>
        <end position="198"/>
    </location>
</feature>
<feature type="compositionally biased region" description="Low complexity" evidence="9">
    <location>
        <begin position="171"/>
        <end position="180"/>
    </location>
</feature>
<evidence type="ECO:0000256" key="8">
    <source>
        <dbReference type="ARBA" id="ARBA00023288"/>
    </source>
</evidence>
<dbReference type="InterPro" id="IPR036312">
    <property type="entry name" value="Bifun_inhib/LTP/seed_sf"/>
</dbReference>
<keyword evidence="13" id="KW-1185">Reference proteome</keyword>
<evidence type="ECO:0000256" key="3">
    <source>
        <dbReference type="ARBA" id="ARBA00022475"/>
    </source>
</evidence>
<organism evidence="12 13">
    <name type="scientific">Artemisia annua</name>
    <name type="common">Sweet wormwood</name>
    <dbReference type="NCBI Taxonomy" id="35608"/>
    <lineage>
        <taxon>Eukaryota</taxon>
        <taxon>Viridiplantae</taxon>
        <taxon>Streptophyta</taxon>
        <taxon>Embryophyta</taxon>
        <taxon>Tracheophyta</taxon>
        <taxon>Spermatophyta</taxon>
        <taxon>Magnoliopsida</taxon>
        <taxon>eudicotyledons</taxon>
        <taxon>Gunneridae</taxon>
        <taxon>Pentapetalae</taxon>
        <taxon>asterids</taxon>
        <taxon>campanulids</taxon>
        <taxon>Asterales</taxon>
        <taxon>Asteraceae</taxon>
        <taxon>Asteroideae</taxon>
        <taxon>Anthemideae</taxon>
        <taxon>Artemisiinae</taxon>
        <taxon>Artemisia</taxon>
    </lineage>
</organism>
<dbReference type="STRING" id="35608.A0A2U1ML17"/>
<evidence type="ECO:0000256" key="5">
    <source>
        <dbReference type="ARBA" id="ARBA00022729"/>
    </source>
</evidence>
<feature type="signal peptide" evidence="10">
    <location>
        <begin position="1"/>
        <end position="23"/>
    </location>
</feature>
<feature type="domain" description="Bifunctional inhibitor/plant lipid transfer protein/seed storage helical" evidence="11">
    <location>
        <begin position="29"/>
        <end position="108"/>
    </location>
</feature>
<reference evidence="12 13" key="1">
    <citation type="journal article" date="2018" name="Mol. Plant">
        <title>The genome of Artemisia annua provides insight into the evolution of Asteraceae family and artemisinin biosynthesis.</title>
        <authorList>
            <person name="Shen Q."/>
            <person name="Zhang L."/>
            <person name="Liao Z."/>
            <person name="Wang S."/>
            <person name="Yan T."/>
            <person name="Shi P."/>
            <person name="Liu M."/>
            <person name="Fu X."/>
            <person name="Pan Q."/>
            <person name="Wang Y."/>
            <person name="Lv Z."/>
            <person name="Lu X."/>
            <person name="Zhang F."/>
            <person name="Jiang W."/>
            <person name="Ma Y."/>
            <person name="Chen M."/>
            <person name="Hao X."/>
            <person name="Li L."/>
            <person name="Tang Y."/>
            <person name="Lv G."/>
            <person name="Zhou Y."/>
            <person name="Sun X."/>
            <person name="Brodelius P.E."/>
            <person name="Rose J.K.C."/>
            <person name="Tang K."/>
        </authorList>
    </citation>
    <scope>NUCLEOTIDE SEQUENCE [LARGE SCALE GENOMIC DNA]</scope>
    <source>
        <strain evidence="13">cv. Huhao1</strain>
        <tissue evidence="12">Leaf</tissue>
    </source>
</reference>
<accession>A0A2U1ML17</accession>
<keyword evidence="5 10" id="KW-0732">Signal</keyword>
<dbReference type="SMART" id="SM00499">
    <property type="entry name" value="AAI"/>
    <property type="match status" value="1"/>
</dbReference>
<comment type="similarity">
    <text evidence="2">Belongs to the plant LTP family.</text>
</comment>
<keyword evidence="8" id="KW-0449">Lipoprotein</keyword>
<evidence type="ECO:0000259" key="11">
    <source>
        <dbReference type="SMART" id="SM00499"/>
    </source>
</evidence>
<protein>
    <submittedName>
        <fullName evidence="12">Bifunctional inhibitor/lipid-transfer protein/seed storage 2S albumin superfamily protein</fullName>
    </submittedName>
</protein>
<evidence type="ECO:0000256" key="1">
    <source>
        <dbReference type="ARBA" id="ARBA00004609"/>
    </source>
</evidence>
<keyword evidence="3" id="KW-1003">Cell membrane</keyword>
<dbReference type="EMBL" id="PKPP01004991">
    <property type="protein sequence ID" value="PWA61916.1"/>
    <property type="molecule type" value="Genomic_DNA"/>
</dbReference>
<dbReference type="GO" id="GO:0098552">
    <property type="term" value="C:side of membrane"/>
    <property type="evidence" value="ECO:0007669"/>
    <property type="project" value="UniProtKB-KW"/>
</dbReference>
<comment type="subcellular location">
    <subcellularLocation>
        <location evidence="1">Cell membrane</location>
        <topology evidence="1">Lipid-anchor</topology>
        <topology evidence="1">GPI-anchor</topology>
    </subcellularLocation>
</comment>
<dbReference type="SUPFAM" id="SSF47699">
    <property type="entry name" value="Bifunctional inhibitor/lipid-transfer protein/seed storage 2S albumin"/>
    <property type="match status" value="1"/>
</dbReference>
<evidence type="ECO:0000313" key="12">
    <source>
        <dbReference type="EMBL" id="PWA61916.1"/>
    </source>
</evidence>
<dbReference type="Gene3D" id="1.10.110.10">
    <property type="entry name" value="Plant lipid-transfer and hydrophobic proteins"/>
    <property type="match status" value="1"/>
</dbReference>
<keyword evidence="6" id="KW-1015">Disulfide bond</keyword>
<evidence type="ECO:0000256" key="10">
    <source>
        <dbReference type="SAM" id="SignalP"/>
    </source>
</evidence>
<dbReference type="InterPro" id="IPR016140">
    <property type="entry name" value="Bifunc_inhib/LTP/seed_store"/>
</dbReference>